<dbReference type="InterPro" id="IPR000014">
    <property type="entry name" value="PAS"/>
</dbReference>
<dbReference type="AlphaFoldDB" id="A0A3D9HY14"/>
<keyword evidence="5" id="KW-1185">Reference proteome</keyword>
<feature type="transmembrane region" description="Helical" evidence="1">
    <location>
        <begin position="191"/>
        <end position="211"/>
    </location>
</feature>
<dbReference type="OrthoDB" id="7251575at2"/>
<reference evidence="4 5" key="1">
    <citation type="submission" date="2018-07" db="EMBL/GenBank/DDBJ databases">
        <title>Genomic Encyclopedia of Type Strains, Phase III (KMG-III): the genomes of soil and plant-associated and newly described type strains.</title>
        <authorList>
            <person name="Whitman W."/>
        </authorList>
    </citation>
    <scope>NUCLEOTIDE SEQUENCE [LARGE SCALE GENOMIC DNA]</scope>
    <source>
        <strain evidence="4 5">CECT 8488</strain>
    </source>
</reference>
<dbReference type="InterPro" id="IPR043128">
    <property type="entry name" value="Rev_trsase/Diguanyl_cyclase"/>
</dbReference>
<dbReference type="Gene3D" id="3.20.20.450">
    <property type="entry name" value="EAL domain"/>
    <property type="match status" value="1"/>
</dbReference>
<feature type="transmembrane region" description="Helical" evidence="1">
    <location>
        <begin position="27"/>
        <end position="47"/>
    </location>
</feature>
<keyword evidence="1" id="KW-0472">Membrane</keyword>
<dbReference type="InterPro" id="IPR029787">
    <property type="entry name" value="Nucleotide_cyclase"/>
</dbReference>
<dbReference type="SMART" id="SM00267">
    <property type="entry name" value="GGDEF"/>
    <property type="match status" value="1"/>
</dbReference>
<dbReference type="InterPro" id="IPR035965">
    <property type="entry name" value="PAS-like_dom_sf"/>
</dbReference>
<dbReference type="Pfam" id="PF13426">
    <property type="entry name" value="PAS_9"/>
    <property type="match status" value="1"/>
</dbReference>
<dbReference type="SMART" id="SM00052">
    <property type="entry name" value="EAL"/>
    <property type="match status" value="1"/>
</dbReference>
<dbReference type="SUPFAM" id="SSF55785">
    <property type="entry name" value="PYP-like sensor domain (PAS domain)"/>
    <property type="match status" value="1"/>
</dbReference>
<accession>A0A3D9HY14</accession>
<name>A0A3D9HY14_9PROT</name>
<dbReference type="InterPro" id="IPR052155">
    <property type="entry name" value="Biofilm_reg_signaling"/>
</dbReference>
<dbReference type="SUPFAM" id="SSF141868">
    <property type="entry name" value="EAL domain-like"/>
    <property type="match status" value="1"/>
</dbReference>
<dbReference type="CDD" id="cd01949">
    <property type="entry name" value="GGDEF"/>
    <property type="match status" value="1"/>
</dbReference>
<evidence type="ECO:0000313" key="4">
    <source>
        <dbReference type="EMBL" id="RED53796.1"/>
    </source>
</evidence>
<dbReference type="NCBIfam" id="TIGR00229">
    <property type="entry name" value="sensory_box"/>
    <property type="match status" value="1"/>
</dbReference>
<dbReference type="Pfam" id="PF00990">
    <property type="entry name" value="GGDEF"/>
    <property type="match status" value="1"/>
</dbReference>
<dbReference type="PANTHER" id="PTHR44757">
    <property type="entry name" value="DIGUANYLATE CYCLASE DGCP"/>
    <property type="match status" value="1"/>
</dbReference>
<evidence type="ECO:0000256" key="1">
    <source>
        <dbReference type="SAM" id="Phobius"/>
    </source>
</evidence>
<gene>
    <name evidence="4" type="ORF">DFP90_101595</name>
</gene>
<dbReference type="PROSITE" id="PS50883">
    <property type="entry name" value="EAL"/>
    <property type="match status" value="1"/>
</dbReference>
<feature type="domain" description="GGDEF" evidence="3">
    <location>
        <begin position="425"/>
        <end position="559"/>
    </location>
</feature>
<dbReference type="Proteomes" id="UP000256845">
    <property type="component" value="Unassembled WGS sequence"/>
</dbReference>
<dbReference type="InterPro" id="IPR000160">
    <property type="entry name" value="GGDEF_dom"/>
</dbReference>
<organism evidence="4 5">
    <name type="scientific">Aestuariispira insulae</name>
    <dbReference type="NCBI Taxonomy" id="1461337"/>
    <lineage>
        <taxon>Bacteria</taxon>
        <taxon>Pseudomonadati</taxon>
        <taxon>Pseudomonadota</taxon>
        <taxon>Alphaproteobacteria</taxon>
        <taxon>Rhodospirillales</taxon>
        <taxon>Kiloniellaceae</taxon>
        <taxon>Aestuariispira</taxon>
    </lineage>
</organism>
<dbReference type="Gene3D" id="6.10.340.10">
    <property type="match status" value="1"/>
</dbReference>
<evidence type="ECO:0000259" key="2">
    <source>
        <dbReference type="PROSITE" id="PS50883"/>
    </source>
</evidence>
<evidence type="ECO:0000259" key="3">
    <source>
        <dbReference type="PROSITE" id="PS50887"/>
    </source>
</evidence>
<dbReference type="Gene3D" id="3.30.450.20">
    <property type="entry name" value="PAS domain"/>
    <property type="match status" value="1"/>
</dbReference>
<dbReference type="CDD" id="cd01948">
    <property type="entry name" value="EAL"/>
    <property type="match status" value="1"/>
</dbReference>
<dbReference type="PANTHER" id="PTHR44757:SF2">
    <property type="entry name" value="BIOFILM ARCHITECTURE MAINTENANCE PROTEIN MBAA"/>
    <property type="match status" value="1"/>
</dbReference>
<dbReference type="SUPFAM" id="SSF55073">
    <property type="entry name" value="Nucleotide cyclase"/>
    <property type="match status" value="1"/>
</dbReference>
<dbReference type="InterPro" id="IPR001633">
    <property type="entry name" value="EAL_dom"/>
</dbReference>
<dbReference type="EMBL" id="QRDW01000001">
    <property type="protein sequence ID" value="RED53796.1"/>
    <property type="molecule type" value="Genomic_DNA"/>
</dbReference>
<dbReference type="Pfam" id="PF00563">
    <property type="entry name" value="EAL"/>
    <property type="match status" value="1"/>
</dbReference>
<comment type="caution">
    <text evidence="4">The sequence shown here is derived from an EMBL/GenBank/DDBJ whole genome shotgun (WGS) entry which is preliminary data.</text>
</comment>
<dbReference type="CDD" id="cd00130">
    <property type="entry name" value="PAS"/>
    <property type="match status" value="1"/>
</dbReference>
<protein>
    <submittedName>
        <fullName evidence="4">PAS domain S-box-containing protein/diguanylate cyclase (GGDEF)-like protein</fullName>
    </submittedName>
</protein>
<dbReference type="PROSITE" id="PS50887">
    <property type="entry name" value="GGDEF"/>
    <property type="match status" value="1"/>
</dbReference>
<keyword evidence="1" id="KW-1133">Transmembrane helix</keyword>
<feature type="domain" description="EAL" evidence="2">
    <location>
        <begin position="568"/>
        <end position="820"/>
    </location>
</feature>
<proteinExistence type="predicted"/>
<sequence>MLDQPGHKKKEVGMKGGDWYKSLSWKLAGVTILVVVIVAAVSGAFFLRIAISRTVEQTELQLTTIATNVDNSVTNLLWSLNEQGLDVAAQDLINDPLIGHVEVRDETGTPVILLSDSPSVDEAGTDVIRHWIDRELNGLQISIPLIHSSLEYAENGQQEQITTTIGELILGPSLDTVDDHVSDRFQASLQAMLLTGLTFALTVFLLSVLNVTRPLNRLSRILTQAEETGQEENLIKELETIRRDDEIGLVAGRFRQVLEQFLAGRDQLASSERSFRDLIEGSVQAWIISREEKVLFCNRAAAHLFGYQRVDDFLGTSMLNTFPLDEQGRAPHIFRLDELAPKETKTLTEEKRIRRDGQEIFVEGLVRSVNWIDGPALQTVLVDTTEKRRVQRELRDMAVKDVMTGLPNRTLFREEVENEIRKDTERFSVMVIGIDRFKSVRDRYGATVADDILRAVAKRLQNALEPRKVVLARLGENIFGVLVRHQGSNARIASIGYAALDCFKNVFDIQDGHITLQASIGIAVYPGDGSHIDELLKNAEIAMDTAQPLTDKRIRLYDAVIGKSILDRMEMEIALRAAINTDAIELFYQPKVAANTGRLCGFEALVRWKKDGAYVPPDHFIPIAEETGLIMPLGEQILKIAAAQVSDWISAHNLNIPVAVNMSALQLVSEKFAHFYKSTVKRYDIPADLLQLELTESATAEYIDDILPILNSLRDFGCMIALDDFGTGYSSLSYLKKMPISYLKLDRSFVEDLPDSDAMALARIISLLGHELGMELIAEGVEDEQTAQILEGMGYDQFQGYHYSKPLSPDEATAWISRAYRNEEAV</sequence>
<dbReference type="InterPro" id="IPR035919">
    <property type="entry name" value="EAL_sf"/>
</dbReference>
<dbReference type="NCBIfam" id="TIGR00254">
    <property type="entry name" value="GGDEF"/>
    <property type="match status" value="1"/>
</dbReference>
<dbReference type="Gene3D" id="3.30.70.270">
    <property type="match status" value="1"/>
</dbReference>
<keyword evidence="1" id="KW-0812">Transmembrane</keyword>
<evidence type="ECO:0000313" key="5">
    <source>
        <dbReference type="Proteomes" id="UP000256845"/>
    </source>
</evidence>